<keyword evidence="3" id="KW-1185">Reference proteome</keyword>
<dbReference type="KEGG" id="srho:HH216_18350"/>
<evidence type="ECO:0000313" key="3">
    <source>
        <dbReference type="Proteomes" id="UP000501128"/>
    </source>
</evidence>
<evidence type="ECO:0000259" key="1">
    <source>
        <dbReference type="Pfam" id="PF18498"/>
    </source>
</evidence>
<sequence length="126" mass="14370">MDSISKARRNLDDARTILREKANKEEGYYQDAKYVRMAGRTAYAGVLMALNDVLGLKRNDRKDVDWYGQQLLLLNKDVLSAFRTTYQVLHLSMIYDGLQDAVIVEIGLKRADSIIDWVEQRSTAAA</sequence>
<dbReference type="InterPro" id="IPR040988">
    <property type="entry name" value="DUF5618"/>
</dbReference>
<organism evidence="2 3">
    <name type="scientific">Spirosoma rhododendri</name>
    <dbReference type="NCBI Taxonomy" id="2728024"/>
    <lineage>
        <taxon>Bacteria</taxon>
        <taxon>Pseudomonadati</taxon>
        <taxon>Bacteroidota</taxon>
        <taxon>Cytophagia</taxon>
        <taxon>Cytophagales</taxon>
        <taxon>Cytophagaceae</taxon>
        <taxon>Spirosoma</taxon>
    </lineage>
</organism>
<dbReference type="EMBL" id="CP051677">
    <property type="protein sequence ID" value="QJD80154.1"/>
    <property type="molecule type" value="Genomic_DNA"/>
</dbReference>
<name>A0A7L5DNT2_9BACT</name>
<dbReference type="AlphaFoldDB" id="A0A7L5DNT2"/>
<dbReference type="Proteomes" id="UP000501128">
    <property type="component" value="Chromosome"/>
</dbReference>
<dbReference type="Pfam" id="PF18498">
    <property type="entry name" value="DUF5618"/>
    <property type="match status" value="1"/>
</dbReference>
<accession>A0A7L5DNT2</accession>
<evidence type="ECO:0000313" key="2">
    <source>
        <dbReference type="EMBL" id="QJD80154.1"/>
    </source>
</evidence>
<protein>
    <submittedName>
        <fullName evidence="2">DUF5618 family protein</fullName>
    </submittedName>
</protein>
<gene>
    <name evidence="2" type="ORF">HH216_18350</name>
</gene>
<feature type="domain" description="DUF5618" evidence="1">
    <location>
        <begin position="3"/>
        <end position="120"/>
    </location>
</feature>
<reference evidence="2 3" key="1">
    <citation type="submission" date="2020-04" db="EMBL/GenBank/DDBJ databases">
        <title>Genome sequencing of novel species.</title>
        <authorList>
            <person name="Heo J."/>
            <person name="Kim S.-J."/>
            <person name="Kim J.-S."/>
            <person name="Hong S.-B."/>
            <person name="Kwon S.-W."/>
        </authorList>
    </citation>
    <scope>NUCLEOTIDE SEQUENCE [LARGE SCALE GENOMIC DNA]</scope>
    <source>
        <strain evidence="2 3">CJU-R4</strain>
    </source>
</reference>
<proteinExistence type="predicted"/>
<dbReference type="RefSeq" id="WP_169552113.1">
    <property type="nucleotide sequence ID" value="NZ_CP051677.1"/>
</dbReference>
<dbReference type="Gene3D" id="1.20.120.330">
    <property type="entry name" value="Nucleotidyltransferases domain 2"/>
    <property type="match status" value="1"/>
</dbReference>